<keyword evidence="3 6" id="KW-0812">Transmembrane</keyword>
<reference evidence="7 8" key="1">
    <citation type="submission" date="2012-08" db="EMBL/GenBank/DDBJ databases">
        <title>Whole genome shotgun sequence of Gordonia rhizosphera NBRC 16068.</title>
        <authorList>
            <person name="Takarada H."/>
            <person name="Isaki S."/>
            <person name="Hosoyama A."/>
            <person name="Tsuchikane K."/>
            <person name="Katsumata H."/>
            <person name="Baba S."/>
            <person name="Ohji S."/>
            <person name="Yamazaki S."/>
            <person name="Fujita N."/>
        </authorList>
    </citation>
    <scope>NUCLEOTIDE SEQUENCE [LARGE SCALE GENOMIC DNA]</scope>
    <source>
        <strain evidence="7 8">NBRC 16068</strain>
    </source>
</reference>
<dbReference type="PANTHER" id="PTHR23427:SF2">
    <property type="entry name" value="SURFEIT LOCUS PROTEIN 1"/>
    <property type="match status" value="1"/>
</dbReference>
<keyword evidence="5 6" id="KW-0472">Membrane</keyword>
<evidence type="ECO:0000256" key="4">
    <source>
        <dbReference type="ARBA" id="ARBA00022989"/>
    </source>
</evidence>
<dbReference type="OrthoDB" id="9807214at2"/>
<comment type="similarity">
    <text evidence="2 6">Belongs to the SURF1 family.</text>
</comment>
<dbReference type="Proteomes" id="UP000008363">
    <property type="component" value="Unassembled WGS sequence"/>
</dbReference>
<evidence type="ECO:0000313" key="8">
    <source>
        <dbReference type="Proteomes" id="UP000008363"/>
    </source>
</evidence>
<evidence type="ECO:0000256" key="1">
    <source>
        <dbReference type="ARBA" id="ARBA00004370"/>
    </source>
</evidence>
<comment type="subcellular location">
    <subcellularLocation>
        <location evidence="6">Cell membrane</location>
        <topology evidence="6">Multi-pass membrane protein</topology>
    </subcellularLocation>
    <subcellularLocation>
        <location evidence="1">Membrane</location>
    </subcellularLocation>
</comment>
<dbReference type="eggNOG" id="COG3346">
    <property type="taxonomic scope" value="Bacteria"/>
</dbReference>
<dbReference type="InterPro" id="IPR045214">
    <property type="entry name" value="Surf1/Surf4"/>
</dbReference>
<dbReference type="InterPro" id="IPR002994">
    <property type="entry name" value="Surf1/Shy1"/>
</dbReference>
<dbReference type="AlphaFoldDB" id="K6UXK7"/>
<gene>
    <name evidence="7" type="ORF">GORHZ_004_00100</name>
</gene>
<accession>K6UXK7</accession>
<dbReference type="RefSeq" id="WP_006329152.1">
    <property type="nucleotide sequence ID" value="NZ_BAHC01000004.1"/>
</dbReference>
<dbReference type="STRING" id="1108045.GORHZ_004_00100"/>
<dbReference type="EMBL" id="BAHC01000004">
    <property type="protein sequence ID" value="GAB88128.1"/>
    <property type="molecule type" value="Genomic_DNA"/>
</dbReference>
<evidence type="ECO:0000256" key="5">
    <source>
        <dbReference type="ARBA" id="ARBA00023136"/>
    </source>
</evidence>
<evidence type="ECO:0000256" key="6">
    <source>
        <dbReference type="RuleBase" id="RU363076"/>
    </source>
</evidence>
<feature type="transmembrane region" description="Helical" evidence="6">
    <location>
        <begin position="214"/>
        <end position="237"/>
    </location>
</feature>
<keyword evidence="6" id="KW-1003">Cell membrane</keyword>
<feature type="transmembrane region" description="Helical" evidence="6">
    <location>
        <begin position="12"/>
        <end position="35"/>
    </location>
</feature>
<feature type="non-terminal residue" evidence="7">
    <location>
        <position position="261"/>
    </location>
</feature>
<keyword evidence="4 6" id="KW-1133">Transmembrane helix</keyword>
<sequence>MHVVRTFLRPGWIALAVVVVAFAALCFSVLAPWQLGKNTATDERNGLIKTAVSTPTAPLSEVAPAGRGFDPSTEWREVSMTGRYLTDREVLVRLRSVSERPAVEVLTPFAIGDGSRVVLVDRGYVRPEQGALPDVPVAPSTETTIVGRIRKSEGTTPGRGAHSEAGALAVYTIDPVEVGRATDTALDPFYLQLSPGQPGALGEIPLPQLDSGPYLSYGLQWLAFGIMAPLGAGYFIVSEVRQRRRAAAARATADTEGVPSS</sequence>
<organism evidence="7 8">
    <name type="scientific">Gordonia rhizosphera NBRC 16068</name>
    <dbReference type="NCBI Taxonomy" id="1108045"/>
    <lineage>
        <taxon>Bacteria</taxon>
        <taxon>Bacillati</taxon>
        <taxon>Actinomycetota</taxon>
        <taxon>Actinomycetes</taxon>
        <taxon>Mycobacteriales</taxon>
        <taxon>Gordoniaceae</taxon>
        <taxon>Gordonia</taxon>
    </lineage>
</organism>
<name>K6UXK7_9ACTN</name>
<evidence type="ECO:0000313" key="7">
    <source>
        <dbReference type="EMBL" id="GAB88128.1"/>
    </source>
</evidence>
<comment type="caution">
    <text evidence="7">The sequence shown here is derived from an EMBL/GenBank/DDBJ whole genome shotgun (WGS) entry which is preliminary data.</text>
</comment>
<keyword evidence="8" id="KW-1185">Reference proteome</keyword>
<dbReference type="CDD" id="cd06662">
    <property type="entry name" value="SURF1"/>
    <property type="match status" value="1"/>
</dbReference>
<protein>
    <recommendedName>
        <fullName evidence="6">SURF1-like protein</fullName>
    </recommendedName>
</protein>
<proteinExistence type="inferred from homology"/>
<evidence type="ECO:0000256" key="3">
    <source>
        <dbReference type="ARBA" id="ARBA00022692"/>
    </source>
</evidence>
<dbReference type="PROSITE" id="PS50895">
    <property type="entry name" value="SURF1"/>
    <property type="match status" value="1"/>
</dbReference>
<dbReference type="PANTHER" id="PTHR23427">
    <property type="entry name" value="SURFEIT LOCUS PROTEIN"/>
    <property type="match status" value="1"/>
</dbReference>
<evidence type="ECO:0000256" key="2">
    <source>
        <dbReference type="ARBA" id="ARBA00007165"/>
    </source>
</evidence>
<dbReference type="GO" id="GO:0005886">
    <property type="term" value="C:plasma membrane"/>
    <property type="evidence" value="ECO:0007669"/>
    <property type="project" value="UniProtKB-SubCell"/>
</dbReference>
<dbReference type="Pfam" id="PF02104">
    <property type="entry name" value="SURF1"/>
    <property type="match status" value="1"/>
</dbReference>